<keyword evidence="9 14" id="KW-0472">Membrane</keyword>
<comment type="miscellaneous">
    <text evidence="14">Bacitracin is thought to be involved in the inhibition of peptidoglycan synthesis by sequestering undecaprenyl diphosphate, thereby reducing the pool of lipid carrier available.</text>
</comment>
<comment type="catalytic activity">
    <reaction evidence="13 14">
        <text>di-trans,octa-cis-undecaprenyl diphosphate + H2O = di-trans,octa-cis-undecaprenyl phosphate + phosphate + H(+)</text>
        <dbReference type="Rhea" id="RHEA:28094"/>
        <dbReference type="ChEBI" id="CHEBI:15377"/>
        <dbReference type="ChEBI" id="CHEBI:15378"/>
        <dbReference type="ChEBI" id="CHEBI:43474"/>
        <dbReference type="ChEBI" id="CHEBI:58405"/>
        <dbReference type="ChEBI" id="CHEBI:60392"/>
        <dbReference type="EC" id="3.6.1.27"/>
    </reaction>
</comment>
<evidence type="ECO:0000256" key="10">
    <source>
        <dbReference type="ARBA" id="ARBA00023251"/>
    </source>
</evidence>
<comment type="similarity">
    <text evidence="2 14">Belongs to the UppP family.</text>
</comment>
<dbReference type="GO" id="GO:0008360">
    <property type="term" value="P:regulation of cell shape"/>
    <property type="evidence" value="ECO:0007669"/>
    <property type="project" value="UniProtKB-KW"/>
</dbReference>
<accession>A0A0C2V569</accession>
<dbReference type="InterPro" id="IPR003824">
    <property type="entry name" value="UppP"/>
</dbReference>
<evidence type="ECO:0000256" key="11">
    <source>
        <dbReference type="ARBA" id="ARBA00032707"/>
    </source>
</evidence>
<evidence type="ECO:0000256" key="4">
    <source>
        <dbReference type="ARBA" id="ARBA00021581"/>
    </source>
</evidence>
<dbReference type="EMBL" id="JXSL01000020">
    <property type="protein sequence ID" value="KIM00207.1"/>
    <property type="molecule type" value="Genomic_DNA"/>
</dbReference>
<evidence type="ECO:0000256" key="8">
    <source>
        <dbReference type="ARBA" id="ARBA00022989"/>
    </source>
</evidence>
<evidence type="ECO:0000256" key="9">
    <source>
        <dbReference type="ARBA" id="ARBA00023136"/>
    </source>
</evidence>
<dbReference type="GO" id="GO:0005886">
    <property type="term" value="C:plasma membrane"/>
    <property type="evidence" value="ECO:0007669"/>
    <property type="project" value="UniProtKB-SubCell"/>
</dbReference>
<keyword evidence="14" id="KW-0573">Peptidoglycan synthesis</keyword>
<feature type="transmembrane region" description="Helical" evidence="14">
    <location>
        <begin position="142"/>
        <end position="161"/>
    </location>
</feature>
<evidence type="ECO:0000256" key="12">
    <source>
        <dbReference type="ARBA" id="ARBA00032932"/>
    </source>
</evidence>
<dbReference type="Proteomes" id="UP000031971">
    <property type="component" value="Unassembled WGS sequence"/>
</dbReference>
<comment type="subcellular location">
    <subcellularLocation>
        <location evidence="1 14">Cell membrane</location>
        <topology evidence="1 14">Multi-pass membrane protein</topology>
    </subcellularLocation>
</comment>
<keyword evidence="14" id="KW-0133">Cell shape</keyword>
<dbReference type="GO" id="GO:0071555">
    <property type="term" value="P:cell wall organization"/>
    <property type="evidence" value="ECO:0007669"/>
    <property type="project" value="UniProtKB-KW"/>
</dbReference>
<dbReference type="GO" id="GO:0046677">
    <property type="term" value="P:response to antibiotic"/>
    <property type="evidence" value="ECO:0007669"/>
    <property type="project" value="UniProtKB-UniRule"/>
</dbReference>
<proteinExistence type="inferred from homology"/>
<evidence type="ECO:0000313" key="16">
    <source>
        <dbReference type="Proteomes" id="UP000031971"/>
    </source>
</evidence>
<dbReference type="PANTHER" id="PTHR30622:SF3">
    <property type="entry name" value="UNDECAPRENYL-DIPHOSPHATASE"/>
    <property type="match status" value="1"/>
</dbReference>
<evidence type="ECO:0000256" key="6">
    <source>
        <dbReference type="ARBA" id="ARBA00022692"/>
    </source>
</evidence>
<dbReference type="GO" id="GO:0050380">
    <property type="term" value="F:undecaprenyl-diphosphatase activity"/>
    <property type="evidence" value="ECO:0007669"/>
    <property type="project" value="UniProtKB-UniRule"/>
</dbReference>
<dbReference type="EC" id="3.6.1.27" evidence="3 14"/>
<dbReference type="NCBIfam" id="NF001389">
    <property type="entry name" value="PRK00281.1-2"/>
    <property type="match status" value="1"/>
</dbReference>
<keyword evidence="8 14" id="KW-1133">Transmembrane helix</keyword>
<reference evidence="15 16" key="1">
    <citation type="submission" date="2015-01" db="EMBL/GenBank/DDBJ databases">
        <title>Genome Sequence of Magnetospirillum magnetotacticum Strain MS-1.</title>
        <authorList>
            <person name="Marinov G.K."/>
            <person name="Smalley M.D."/>
            <person name="DeSalvo G."/>
        </authorList>
    </citation>
    <scope>NUCLEOTIDE SEQUENCE [LARGE SCALE GENOMIC DNA]</scope>
    <source>
        <strain evidence="15 16">MS-1</strain>
    </source>
</reference>
<evidence type="ECO:0000256" key="14">
    <source>
        <dbReference type="HAMAP-Rule" id="MF_01006"/>
    </source>
</evidence>
<evidence type="ECO:0000256" key="7">
    <source>
        <dbReference type="ARBA" id="ARBA00022801"/>
    </source>
</evidence>
<keyword evidence="7 14" id="KW-0378">Hydrolase</keyword>
<keyword evidence="14" id="KW-0961">Cell wall biogenesis/degradation</keyword>
<dbReference type="GO" id="GO:0009252">
    <property type="term" value="P:peptidoglycan biosynthetic process"/>
    <property type="evidence" value="ECO:0007669"/>
    <property type="project" value="UniProtKB-KW"/>
</dbReference>
<keyword evidence="5 14" id="KW-1003">Cell membrane</keyword>
<feature type="transmembrane region" description="Helical" evidence="14">
    <location>
        <begin position="47"/>
        <end position="67"/>
    </location>
</feature>
<dbReference type="HAMAP" id="MF_01006">
    <property type="entry name" value="Undec_diphosphatase"/>
    <property type="match status" value="1"/>
</dbReference>
<dbReference type="Pfam" id="PF02673">
    <property type="entry name" value="BacA"/>
    <property type="match status" value="1"/>
</dbReference>
<evidence type="ECO:0000256" key="2">
    <source>
        <dbReference type="ARBA" id="ARBA00010621"/>
    </source>
</evidence>
<feature type="transmembrane region" description="Helical" evidence="14">
    <location>
        <begin position="79"/>
        <end position="102"/>
    </location>
</feature>
<comment type="function">
    <text evidence="14">Catalyzes the dephosphorylation of undecaprenyl diphosphate (UPP). Confers resistance to bacitracin.</text>
</comment>
<feature type="transmembrane region" description="Helical" evidence="14">
    <location>
        <begin position="214"/>
        <end position="235"/>
    </location>
</feature>
<sequence length="264" mass="28298">MLAMLEALFLGIVEGLTEFLPISSTAHLMLIGDMLGFEGPPGKTFEIVVQLGAILAVCVVFWPRLWGVVTTITQPRSFAFARNVMIAFLPAAVIGATLYKYIKQMLESPLIAAIALVVGGIAILIIERLINRARIHDIEDMSPALALGVGFCQVLAMVPGVSRAGATIMGSMLLGLDRRAAAEFSFFLAIPTMCGASAYSLYKNWSTLSFDGAGLIALGFVAAFVSALVVVKGFIGFVGRHGFAPFAWYRIIFGSTMVVLILMR</sequence>
<feature type="transmembrane region" description="Helical" evidence="14">
    <location>
        <begin position="108"/>
        <end position="130"/>
    </location>
</feature>
<dbReference type="STRING" id="272627.CCC_02995"/>
<evidence type="ECO:0000256" key="5">
    <source>
        <dbReference type="ARBA" id="ARBA00022475"/>
    </source>
</evidence>
<organism evidence="15 16">
    <name type="scientific">Paramagnetospirillum magnetotacticum MS-1</name>
    <dbReference type="NCBI Taxonomy" id="272627"/>
    <lineage>
        <taxon>Bacteria</taxon>
        <taxon>Pseudomonadati</taxon>
        <taxon>Pseudomonadota</taxon>
        <taxon>Alphaproteobacteria</taxon>
        <taxon>Rhodospirillales</taxon>
        <taxon>Magnetospirillaceae</taxon>
        <taxon>Paramagnetospirillum</taxon>
    </lineage>
</organism>
<protein>
    <recommendedName>
        <fullName evidence="4 14">Undecaprenyl-diphosphatase</fullName>
        <ecNumber evidence="3 14">3.6.1.27</ecNumber>
    </recommendedName>
    <alternativeName>
        <fullName evidence="12 14">Bacitracin resistance protein</fullName>
    </alternativeName>
    <alternativeName>
        <fullName evidence="11 14">Undecaprenyl pyrophosphate phosphatase</fullName>
    </alternativeName>
</protein>
<feature type="transmembrane region" description="Helical" evidence="14">
    <location>
        <begin position="247"/>
        <end position="263"/>
    </location>
</feature>
<evidence type="ECO:0000256" key="3">
    <source>
        <dbReference type="ARBA" id="ARBA00012374"/>
    </source>
</evidence>
<evidence type="ECO:0000313" key="15">
    <source>
        <dbReference type="EMBL" id="KIM00207.1"/>
    </source>
</evidence>
<gene>
    <name evidence="14" type="primary">uppP</name>
    <name evidence="15" type="ORF">CCC_02995</name>
</gene>
<comment type="caution">
    <text evidence="15">The sequence shown here is derived from an EMBL/GenBank/DDBJ whole genome shotgun (WGS) entry which is preliminary data.</text>
</comment>
<keyword evidence="10 14" id="KW-0046">Antibiotic resistance</keyword>
<name>A0A0C2V569_PARME</name>
<evidence type="ECO:0000256" key="1">
    <source>
        <dbReference type="ARBA" id="ARBA00004651"/>
    </source>
</evidence>
<evidence type="ECO:0000256" key="13">
    <source>
        <dbReference type="ARBA" id="ARBA00047594"/>
    </source>
</evidence>
<dbReference type="NCBIfam" id="NF001390">
    <property type="entry name" value="PRK00281.1-4"/>
    <property type="match status" value="1"/>
</dbReference>
<keyword evidence="16" id="KW-1185">Reference proteome</keyword>
<keyword evidence="6 14" id="KW-0812">Transmembrane</keyword>
<dbReference type="AlphaFoldDB" id="A0A0C2V569"/>
<dbReference type="NCBIfam" id="TIGR00753">
    <property type="entry name" value="undec_PP_bacA"/>
    <property type="match status" value="1"/>
</dbReference>
<feature type="transmembrane region" description="Helical" evidence="14">
    <location>
        <begin position="181"/>
        <end position="202"/>
    </location>
</feature>
<dbReference type="PANTHER" id="PTHR30622">
    <property type="entry name" value="UNDECAPRENYL-DIPHOSPHATASE"/>
    <property type="match status" value="1"/>
</dbReference>